<feature type="compositionally biased region" description="Polar residues" evidence="2">
    <location>
        <begin position="1"/>
        <end position="26"/>
    </location>
</feature>
<comment type="caution">
    <text evidence="3">The sequence shown here is derived from an EMBL/GenBank/DDBJ whole genome shotgun (WGS) entry which is preliminary data.</text>
</comment>
<organism evidence="3 4">
    <name type="scientific">Mucor saturninus</name>
    <dbReference type="NCBI Taxonomy" id="64648"/>
    <lineage>
        <taxon>Eukaryota</taxon>
        <taxon>Fungi</taxon>
        <taxon>Fungi incertae sedis</taxon>
        <taxon>Mucoromycota</taxon>
        <taxon>Mucoromycotina</taxon>
        <taxon>Mucoromycetes</taxon>
        <taxon>Mucorales</taxon>
        <taxon>Mucorineae</taxon>
        <taxon>Mucoraceae</taxon>
        <taxon>Mucor</taxon>
    </lineage>
</organism>
<evidence type="ECO:0000313" key="4">
    <source>
        <dbReference type="Proteomes" id="UP000603453"/>
    </source>
</evidence>
<gene>
    <name evidence="3" type="ORF">INT47_005652</name>
</gene>
<feature type="coiled-coil region" evidence="1">
    <location>
        <begin position="80"/>
        <end position="107"/>
    </location>
</feature>
<proteinExistence type="predicted"/>
<protein>
    <submittedName>
        <fullName evidence="3">Uncharacterized protein</fullName>
    </submittedName>
</protein>
<keyword evidence="1" id="KW-0175">Coiled coil</keyword>
<evidence type="ECO:0000256" key="2">
    <source>
        <dbReference type="SAM" id="MobiDB-lite"/>
    </source>
</evidence>
<sequence length="310" mass="35264">MDSEVISQSYGHPYPNHNQAETSNENLVHERRSSVVEACIDYYGDDYKFSTQEDIKPTSSYSTPSITQQAHTNSLDATERMQFLREMEQAREELAEFRRNMAGLVQQMDGIAVDLEKSKDRVFEIEQDLTATEEVNVNLQVLLERAVKTQKESDVFATQAIRNMYSDLASVVYENNQLQSRLVSIENHQREQKGSVHDIVKRMFEYTQMLEQAQGTIHMLQEPRLVKSTTSSSTTTSTSRRNSVLSFYNTEDDDDHSFVSHSNKRPYVQSPPLGPQSTAILKPQQGLRMLFDSHAGNQLGLSTLATTPKK</sequence>
<dbReference type="EMBL" id="JAEPRD010000129">
    <property type="protein sequence ID" value="KAG2197399.1"/>
    <property type="molecule type" value="Genomic_DNA"/>
</dbReference>
<name>A0A8H7QRD1_9FUNG</name>
<dbReference type="AlphaFoldDB" id="A0A8H7QRD1"/>
<feature type="region of interest" description="Disordered" evidence="2">
    <location>
        <begin position="252"/>
        <end position="279"/>
    </location>
</feature>
<keyword evidence="4" id="KW-1185">Reference proteome</keyword>
<evidence type="ECO:0000313" key="3">
    <source>
        <dbReference type="EMBL" id="KAG2197399.1"/>
    </source>
</evidence>
<dbReference type="OrthoDB" id="2277387at2759"/>
<reference evidence="3" key="1">
    <citation type="submission" date="2020-12" db="EMBL/GenBank/DDBJ databases">
        <title>Metabolic potential, ecology and presence of endohyphal bacteria is reflected in genomic diversity of Mucoromycotina.</title>
        <authorList>
            <person name="Muszewska A."/>
            <person name="Okrasinska A."/>
            <person name="Steczkiewicz K."/>
            <person name="Drgas O."/>
            <person name="Orlowska M."/>
            <person name="Perlinska-Lenart U."/>
            <person name="Aleksandrzak-Piekarczyk T."/>
            <person name="Szatraj K."/>
            <person name="Zielenkiewicz U."/>
            <person name="Pilsyk S."/>
            <person name="Malc E."/>
            <person name="Mieczkowski P."/>
            <person name="Kruszewska J.S."/>
            <person name="Biernat P."/>
            <person name="Pawlowska J."/>
        </authorList>
    </citation>
    <scope>NUCLEOTIDE SEQUENCE</scope>
    <source>
        <strain evidence="3">WA0000017839</strain>
    </source>
</reference>
<evidence type="ECO:0000256" key="1">
    <source>
        <dbReference type="SAM" id="Coils"/>
    </source>
</evidence>
<dbReference type="Proteomes" id="UP000603453">
    <property type="component" value="Unassembled WGS sequence"/>
</dbReference>
<accession>A0A8H7QRD1</accession>
<feature type="region of interest" description="Disordered" evidence="2">
    <location>
        <begin position="1"/>
        <end position="28"/>
    </location>
</feature>